<dbReference type="Proteomes" id="UP000294933">
    <property type="component" value="Unassembled WGS sequence"/>
</dbReference>
<feature type="domain" description="DUF7918" evidence="2">
    <location>
        <begin position="152"/>
        <end position="194"/>
    </location>
</feature>
<evidence type="ECO:0000259" key="2">
    <source>
        <dbReference type="Pfam" id="PF25534"/>
    </source>
</evidence>
<organism evidence="3 4">
    <name type="scientific">Rickenella mellea</name>
    <dbReference type="NCBI Taxonomy" id="50990"/>
    <lineage>
        <taxon>Eukaryota</taxon>
        <taxon>Fungi</taxon>
        <taxon>Dikarya</taxon>
        <taxon>Basidiomycota</taxon>
        <taxon>Agaricomycotina</taxon>
        <taxon>Agaricomycetes</taxon>
        <taxon>Hymenochaetales</taxon>
        <taxon>Rickenellaceae</taxon>
        <taxon>Rickenella</taxon>
    </lineage>
</organism>
<feature type="compositionally biased region" description="Basic and acidic residues" evidence="1">
    <location>
        <begin position="263"/>
        <end position="277"/>
    </location>
</feature>
<dbReference type="InterPro" id="IPR057678">
    <property type="entry name" value="DUF7918"/>
</dbReference>
<accession>A0A4Y7PRD9</accession>
<dbReference type="AlphaFoldDB" id="A0A4Y7PRD9"/>
<evidence type="ECO:0000313" key="3">
    <source>
        <dbReference type="EMBL" id="TDL17090.1"/>
    </source>
</evidence>
<feature type="domain" description="DUF7918" evidence="2">
    <location>
        <begin position="8"/>
        <end position="135"/>
    </location>
</feature>
<dbReference type="Pfam" id="PF25534">
    <property type="entry name" value="DUF7918"/>
    <property type="match status" value="2"/>
</dbReference>
<dbReference type="STRING" id="50990.A0A4Y7PRD9"/>
<dbReference type="PANTHER" id="PTHR36223">
    <property type="entry name" value="BETA-LACTAMASE-TYPE TRANSPEPTIDASE FOLD DOMAIN CONTAINING PROTEIN"/>
    <property type="match status" value="1"/>
</dbReference>
<gene>
    <name evidence="3" type="ORF">BD410DRAFT_794659</name>
</gene>
<dbReference type="VEuPathDB" id="FungiDB:BD410DRAFT_794659"/>
<dbReference type="PANTHER" id="PTHR36223:SF1">
    <property type="entry name" value="TRANSCRIPTION ELONGATION FACTOR EAF N-TERMINAL DOMAIN-CONTAINING PROTEIN"/>
    <property type="match status" value="1"/>
</dbReference>
<evidence type="ECO:0000313" key="4">
    <source>
        <dbReference type="Proteomes" id="UP000294933"/>
    </source>
</evidence>
<reference evidence="3 4" key="1">
    <citation type="submission" date="2018-06" db="EMBL/GenBank/DDBJ databases">
        <title>A transcriptomic atlas of mushroom development highlights an independent origin of complex multicellularity.</title>
        <authorList>
            <consortium name="DOE Joint Genome Institute"/>
            <person name="Krizsan K."/>
            <person name="Almasi E."/>
            <person name="Merenyi Z."/>
            <person name="Sahu N."/>
            <person name="Viragh M."/>
            <person name="Koszo T."/>
            <person name="Mondo S."/>
            <person name="Kiss B."/>
            <person name="Balint B."/>
            <person name="Kues U."/>
            <person name="Barry K."/>
            <person name="Hegedus J.C."/>
            <person name="Henrissat B."/>
            <person name="Johnson J."/>
            <person name="Lipzen A."/>
            <person name="Ohm R."/>
            <person name="Nagy I."/>
            <person name="Pangilinan J."/>
            <person name="Yan J."/>
            <person name="Xiong Y."/>
            <person name="Grigoriev I.V."/>
            <person name="Hibbett D.S."/>
            <person name="Nagy L.G."/>
        </authorList>
    </citation>
    <scope>NUCLEOTIDE SEQUENCE [LARGE SCALE GENOMIC DNA]</scope>
    <source>
        <strain evidence="3 4">SZMC22713</strain>
    </source>
</reference>
<evidence type="ECO:0000256" key="1">
    <source>
        <dbReference type="SAM" id="MobiDB-lite"/>
    </source>
</evidence>
<protein>
    <recommendedName>
        <fullName evidence="2">DUF7918 domain-containing protein</fullName>
    </recommendedName>
</protein>
<feature type="region of interest" description="Disordered" evidence="1">
    <location>
        <begin position="248"/>
        <end position="295"/>
    </location>
</feature>
<dbReference type="OrthoDB" id="3364132at2759"/>
<keyword evidence="4" id="KW-1185">Reference proteome</keyword>
<sequence length="295" mass="33189">MRQHDYVAEVSCGGTVLEEYGTNVTDDGKLVSCWIQSEAGKEFAITWKFDVQDGSRGAIAKTYVDGSQIGHDVCTGVHGLNSKQYGGADVDDKTYKPFRFTPISLTDDLGVATHRDLVSLGTIAVVMFQGTKEKKLGAHCVQLGDVVKRDQPLKPPSTTHYHWGHVDEKKPLFTFRFMYRSREFLQAQEIIPYTIEDNQPQIMNAGPGDESPEPELVGQVTNIPIKDESDDEDVDALQRQLEEMQEKIQRIKRKRPPNQSTKVEVKTEKRIKPESGARQRPHLKYNGDVIDLTSD</sequence>
<dbReference type="EMBL" id="ML170228">
    <property type="protein sequence ID" value="TDL17090.1"/>
    <property type="molecule type" value="Genomic_DNA"/>
</dbReference>
<name>A0A4Y7PRD9_9AGAM</name>
<proteinExistence type="predicted"/>